<feature type="transmembrane region" description="Helical" evidence="10">
    <location>
        <begin position="412"/>
        <end position="433"/>
    </location>
</feature>
<gene>
    <name evidence="13" type="ORF">LKD48_05890</name>
</gene>
<keyword evidence="14" id="KW-1185">Reference proteome</keyword>
<dbReference type="GO" id="GO:0009252">
    <property type="term" value="P:peptidoglycan biosynthetic process"/>
    <property type="evidence" value="ECO:0007669"/>
    <property type="project" value="UniProtKB-KW"/>
</dbReference>
<organism evidence="13 14">
    <name type="scientific">Anthropogastromicrobium aceti</name>
    <dbReference type="NCBI Taxonomy" id="2981768"/>
    <lineage>
        <taxon>Bacteria</taxon>
        <taxon>Bacillati</taxon>
        <taxon>Bacillota</taxon>
        <taxon>Clostridia</taxon>
        <taxon>Lachnospirales</taxon>
        <taxon>Lachnospiraceae</taxon>
        <taxon>Anthropogastromicrobium</taxon>
    </lineage>
</organism>
<dbReference type="PRINTS" id="PR00725">
    <property type="entry name" value="DADACBPTASE1"/>
</dbReference>
<evidence type="ECO:0000256" key="2">
    <source>
        <dbReference type="ARBA" id="ARBA00022729"/>
    </source>
</evidence>
<keyword evidence="3" id="KW-0378">Hydrolase</keyword>
<dbReference type="SUPFAM" id="SSF56601">
    <property type="entry name" value="beta-lactamase/transpeptidase-like"/>
    <property type="match status" value="1"/>
</dbReference>
<dbReference type="GO" id="GO:0009002">
    <property type="term" value="F:serine-type D-Ala-D-Ala carboxypeptidase activity"/>
    <property type="evidence" value="ECO:0007669"/>
    <property type="project" value="InterPro"/>
</dbReference>
<keyword evidence="5" id="KW-0573">Peptidoglycan synthesis</keyword>
<dbReference type="InterPro" id="IPR018044">
    <property type="entry name" value="Peptidase_S11"/>
</dbReference>
<accession>A0AAE3E3H2</accession>
<dbReference type="Gene3D" id="3.40.710.10">
    <property type="entry name" value="DD-peptidase/beta-lactamase superfamily"/>
    <property type="match status" value="1"/>
</dbReference>
<evidence type="ECO:0000313" key="13">
    <source>
        <dbReference type="EMBL" id="MCC2221180.1"/>
    </source>
</evidence>
<dbReference type="AlphaFoldDB" id="A0AAE3E3H2"/>
<dbReference type="GO" id="GO:0071555">
    <property type="term" value="P:cell wall organization"/>
    <property type="evidence" value="ECO:0007669"/>
    <property type="project" value="UniProtKB-KW"/>
</dbReference>
<dbReference type="PANTHER" id="PTHR21581">
    <property type="entry name" value="D-ALANYL-D-ALANINE CARBOXYPEPTIDASE"/>
    <property type="match status" value="1"/>
</dbReference>
<dbReference type="InterPro" id="IPR001967">
    <property type="entry name" value="Peptidase_S11_N"/>
</dbReference>
<evidence type="ECO:0000256" key="10">
    <source>
        <dbReference type="SAM" id="Phobius"/>
    </source>
</evidence>
<dbReference type="GO" id="GO:0006508">
    <property type="term" value="P:proteolysis"/>
    <property type="evidence" value="ECO:0007669"/>
    <property type="project" value="InterPro"/>
</dbReference>
<keyword evidence="6" id="KW-0961">Cell wall biogenesis/degradation</keyword>
<comment type="similarity">
    <text evidence="1 9">Belongs to the peptidase S11 family.</text>
</comment>
<keyword evidence="13" id="KW-0121">Carboxypeptidase</keyword>
<proteinExistence type="inferred from homology"/>
<dbReference type="InterPro" id="IPR012338">
    <property type="entry name" value="Beta-lactam/transpept-like"/>
</dbReference>
<evidence type="ECO:0000256" key="9">
    <source>
        <dbReference type="RuleBase" id="RU004016"/>
    </source>
</evidence>
<evidence type="ECO:0000256" key="3">
    <source>
        <dbReference type="ARBA" id="ARBA00022801"/>
    </source>
</evidence>
<sequence>MKTVLRSSFSLCLCICLLLLPCHATSAATKAEIDTMQAHLPDEWPDAPEITSEAAILVDIDTDTILYAKNATSSMYPASTTKLMTAYLTLSNTSLDDIVTFSKNSIYSLPSGSSHIGMHIGESLSVRDCLYGLLLPSANEVATALAEHVSGSVSSFVELMNSTAVSLGCVNTNFANANGLQDPNHMTCAYDLYRIMLGCLQYSDFISISSTPAYYRKADSILDRDIPMGTTNKLIKKDSDYYTPFVVCGKTGWTEEAGRCLVTYASKDGRNLICVTMNTEDPNQYKDTIQLFNYGFDHFSVAKASEQDLTYSTQALISNSPLGLSEQNSSFLTLDSASRVTVPDTVSLDDLTRRPITNEDGTHMLSYELHGYPLGTAMIINQVAQDTSDLYVATVNSLSDVLQTKPFHEIKIWLVACMLAVIILIILLVVFLIHYNKMNKSKHPTPPNHQYRMQ</sequence>
<keyword evidence="2 11" id="KW-0732">Signal</keyword>
<comment type="caution">
    <text evidence="13">The sequence shown here is derived from an EMBL/GenBank/DDBJ whole genome shotgun (WGS) entry which is preliminary data.</text>
</comment>
<dbReference type="PANTHER" id="PTHR21581:SF6">
    <property type="entry name" value="TRAFFICKING PROTEIN PARTICLE COMPLEX SUBUNIT 12"/>
    <property type="match status" value="1"/>
</dbReference>
<dbReference type="RefSeq" id="WP_308731505.1">
    <property type="nucleotide sequence ID" value="NZ_JAJEQN010000011.1"/>
</dbReference>
<dbReference type="Proteomes" id="UP001198200">
    <property type="component" value="Unassembled WGS sequence"/>
</dbReference>
<evidence type="ECO:0000256" key="5">
    <source>
        <dbReference type="ARBA" id="ARBA00022984"/>
    </source>
</evidence>
<evidence type="ECO:0000259" key="12">
    <source>
        <dbReference type="Pfam" id="PF00768"/>
    </source>
</evidence>
<feature type="active site" description="Acyl-ester intermediate" evidence="7">
    <location>
        <position position="79"/>
    </location>
</feature>
<dbReference type="Pfam" id="PF00768">
    <property type="entry name" value="Peptidase_S11"/>
    <property type="match status" value="1"/>
</dbReference>
<evidence type="ECO:0000256" key="7">
    <source>
        <dbReference type="PIRSR" id="PIRSR618044-1"/>
    </source>
</evidence>
<keyword evidence="4" id="KW-0133">Cell shape</keyword>
<evidence type="ECO:0000256" key="6">
    <source>
        <dbReference type="ARBA" id="ARBA00023316"/>
    </source>
</evidence>
<evidence type="ECO:0000256" key="11">
    <source>
        <dbReference type="SAM" id="SignalP"/>
    </source>
</evidence>
<feature type="chain" id="PRO_5042057638" evidence="11">
    <location>
        <begin position="25"/>
        <end position="454"/>
    </location>
</feature>
<keyword evidence="10" id="KW-1133">Transmembrane helix</keyword>
<protein>
    <submittedName>
        <fullName evidence="13">D-alanyl-D-alanine carboxypeptidase</fullName>
    </submittedName>
</protein>
<feature type="binding site" evidence="8">
    <location>
        <position position="250"/>
    </location>
    <ligand>
        <name>substrate</name>
    </ligand>
</feature>
<keyword evidence="13" id="KW-0645">Protease</keyword>
<feature type="active site" description="Proton acceptor" evidence="7">
    <location>
        <position position="82"/>
    </location>
</feature>
<keyword evidence="10" id="KW-0812">Transmembrane</keyword>
<name>A0AAE3E3H2_9FIRM</name>
<feature type="domain" description="Peptidase S11 D-alanyl-D-alanine carboxypeptidase A N-terminal" evidence="12">
    <location>
        <begin position="46"/>
        <end position="280"/>
    </location>
</feature>
<feature type="active site" evidence="7">
    <location>
        <position position="137"/>
    </location>
</feature>
<reference evidence="13 14" key="1">
    <citation type="submission" date="2021-10" db="EMBL/GenBank/DDBJ databases">
        <title>Anaerobic single-cell dispensing facilitates the cultivation of human gut bacteria.</title>
        <authorList>
            <person name="Afrizal A."/>
        </authorList>
    </citation>
    <scope>NUCLEOTIDE SEQUENCE [LARGE SCALE GENOMIC DNA]</scope>
    <source>
        <strain evidence="13 14">CLA-AA-H224</strain>
    </source>
</reference>
<evidence type="ECO:0000256" key="1">
    <source>
        <dbReference type="ARBA" id="ARBA00007164"/>
    </source>
</evidence>
<evidence type="ECO:0000313" key="14">
    <source>
        <dbReference type="Proteomes" id="UP001198200"/>
    </source>
</evidence>
<dbReference type="EMBL" id="JAJEQN010000011">
    <property type="protein sequence ID" value="MCC2221180.1"/>
    <property type="molecule type" value="Genomic_DNA"/>
</dbReference>
<feature type="signal peptide" evidence="11">
    <location>
        <begin position="1"/>
        <end position="24"/>
    </location>
</feature>
<evidence type="ECO:0000256" key="8">
    <source>
        <dbReference type="PIRSR" id="PIRSR618044-2"/>
    </source>
</evidence>
<evidence type="ECO:0000256" key="4">
    <source>
        <dbReference type="ARBA" id="ARBA00022960"/>
    </source>
</evidence>
<dbReference type="GO" id="GO:0008360">
    <property type="term" value="P:regulation of cell shape"/>
    <property type="evidence" value="ECO:0007669"/>
    <property type="project" value="UniProtKB-KW"/>
</dbReference>
<keyword evidence="10" id="KW-0472">Membrane</keyword>